<comment type="similarity">
    <text evidence="2 8">Belongs to the diaminopimelate epimerase family.</text>
</comment>
<keyword evidence="4 8" id="KW-0028">Amino-acid biosynthesis</keyword>
<feature type="active site" evidence="9">
    <location>
        <position position="71"/>
    </location>
</feature>
<evidence type="ECO:0000256" key="8">
    <source>
        <dbReference type="HAMAP-Rule" id="MF_00197"/>
    </source>
</evidence>
<feature type="binding site" evidence="8">
    <location>
        <position position="160"/>
    </location>
    <ligand>
        <name>substrate</name>
    </ligand>
</feature>
<feature type="active site" description="Proton donor" evidence="8">
    <location>
        <position position="71"/>
    </location>
</feature>
<dbReference type="InterPro" id="IPR018510">
    <property type="entry name" value="DAP_epimerase_AS"/>
</dbReference>
<keyword evidence="6 8" id="KW-0413">Isomerase</keyword>
<evidence type="ECO:0000256" key="1">
    <source>
        <dbReference type="ARBA" id="ARBA00005196"/>
    </source>
</evidence>
<organism evidence="10 11">
    <name type="scientific">Tumebacillus lacus</name>
    <dbReference type="NCBI Taxonomy" id="2995335"/>
    <lineage>
        <taxon>Bacteria</taxon>
        <taxon>Bacillati</taxon>
        <taxon>Bacillota</taxon>
        <taxon>Bacilli</taxon>
        <taxon>Bacillales</taxon>
        <taxon>Alicyclobacillaceae</taxon>
        <taxon>Tumebacillus</taxon>
    </lineage>
</organism>
<gene>
    <name evidence="8 10" type="primary">dapF</name>
    <name evidence="10" type="ORF">OS242_00315</name>
</gene>
<comment type="catalytic activity">
    <reaction evidence="7 8">
        <text>(2S,6S)-2,6-diaminopimelate = meso-2,6-diaminopimelate</text>
        <dbReference type="Rhea" id="RHEA:15393"/>
        <dbReference type="ChEBI" id="CHEBI:57609"/>
        <dbReference type="ChEBI" id="CHEBI:57791"/>
        <dbReference type="EC" id="5.1.1.7"/>
    </reaction>
</comment>
<dbReference type="PANTHER" id="PTHR31689:SF0">
    <property type="entry name" value="DIAMINOPIMELATE EPIMERASE"/>
    <property type="match status" value="1"/>
</dbReference>
<evidence type="ECO:0000256" key="2">
    <source>
        <dbReference type="ARBA" id="ARBA00010219"/>
    </source>
</evidence>
<dbReference type="EMBL" id="JAPMLT010000001">
    <property type="protein sequence ID" value="MCX7568415.1"/>
    <property type="molecule type" value="Genomic_DNA"/>
</dbReference>
<evidence type="ECO:0000256" key="9">
    <source>
        <dbReference type="PROSITE-ProRule" id="PRU10125"/>
    </source>
</evidence>
<feature type="site" description="Could be important to modulate the pK values of the two catalytic cysteine residues" evidence="8">
    <location>
        <position position="162"/>
    </location>
</feature>
<comment type="caution">
    <text evidence="10">The sequence shown here is derived from an EMBL/GenBank/DDBJ whole genome shotgun (WGS) entry which is preliminary data.</text>
</comment>
<keyword evidence="5 8" id="KW-0457">Lysine biosynthesis</keyword>
<comment type="caution">
    <text evidence="8">Lacks conserved residue(s) required for the propagation of feature annotation.</text>
</comment>
<feature type="binding site" evidence="8">
    <location>
        <position position="62"/>
    </location>
    <ligand>
        <name>substrate</name>
    </ligand>
</feature>
<feature type="binding site" evidence="8">
    <location>
        <position position="11"/>
    </location>
    <ligand>
        <name>substrate</name>
    </ligand>
</feature>
<name>A0ABT3WUR1_9BACL</name>
<keyword evidence="8" id="KW-0963">Cytoplasm</keyword>
<feature type="active site" description="Proton acceptor" evidence="8">
    <location>
        <position position="220"/>
    </location>
</feature>
<comment type="pathway">
    <text evidence="1 8">Amino-acid biosynthesis; L-lysine biosynthesis via DAP pathway; DL-2,6-diaminopimelate from LL-2,6-diaminopimelate: step 1/1.</text>
</comment>
<evidence type="ECO:0000256" key="4">
    <source>
        <dbReference type="ARBA" id="ARBA00022605"/>
    </source>
</evidence>
<dbReference type="Pfam" id="PF01678">
    <property type="entry name" value="DAP_epimerase"/>
    <property type="match status" value="2"/>
</dbReference>
<evidence type="ECO:0000256" key="5">
    <source>
        <dbReference type="ARBA" id="ARBA00023154"/>
    </source>
</evidence>
<dbReference type="RefSeq" id="WP_267149669.1">
    <property type="nucleotide sequence ID" value="NZ_JAPMLT010000001.1"/>
</dbReference>
<dbReference type="Proteomes" id="UP001208017">
    <property type="component" value="Unassembled WGS sequence"/>
</dbReference>
<sequence length="277" mass="30016">MKFTKMHGLGNDFAVVAEFSSVPERIAELAVAVCDRHFGAGADGLVLILPSNKADFQMRIFNADGTEPEQCGNAVRCVGKYVYDHGLTDRTEITVETGAGVQRLQLETRDGKVTRVTVDMGLPILQGLLIPTDVDAEQVVAAPLRVDGEEYRYTAVSMGNPHVVLFVDSLADVDLHGIGPKIETHERFPRKANVEFVQVHAQNEVTMHVWERGVGETLACGSGACAVGVAGVLEGRTSREVTVHLKGGDLLIRWDENDGRVYMTGPAVSVYDAVWNG</sequence>
<dbReference type="PANTHER" id="PTHR31689">
    <property type="entry name" value="DIAMINOPIMELATE EPIMERASE, CHLOROPLASTIC"/>
    <property type="match status" value="1"/>
</dbReference>
<evidence type="ECO:0000313" key="11">
    <source>
        <dbReference type="Proteomes" id="UP001208017"/>
    </source>
</evidence>
<feature type="binding site" evidence="8">
    <location>
        <position position="193"/>
    </location>
    <ligand>
        <name>substrate</name>
    </ligand>
</feature>
<evidence type="ECO:0000256" key="7">
    <source>
        <dbReference type="ARBA" id="ARBA00051712"/>
    </source>
</evidence>
<dbReference type="EC" id="5.1.1.7" evidence="3 8"/>
<dbReference type="GO" id="GO:0008837">
    <property type="term" value="F:diaminopimelate epimerase activity"/>
    <property type="evidence" value="ECO:0007669"/>
    <property type="project" value="UniProtKB-EC"/>
</dbReference>
<dbReference type="SUPFAM" id="SSF54506">
    <property type="entry name" value="Diaminopimelate epimerase-like"/>
    <property type="match status" value="1"/>
</dbReference>
<reference evidence="10 11" key="1">
    <citation type="submission" date="2022-11" db="EMBL/GenBank/DDBJ databases">
        <title>Study of microbial diversity in lake waters.</title>
        <authorList>
            <person name="Zhang J."/>
        </authorList>
    </citation>
    <scope>NUCLEOTIDE SEQUENCE [LARGE SCALE GENOMIC DNA]</scope>
    <source>
        <strain evidence="10 11">DT12</strain>
    </source>
</reference>
<dbReference type="InterPro" id="IPR001653">
    <property type="entry name" value="DAP_epimerase_DapF"/>
</dbReference>
<evidence type="ECO:0000256" key="6">
    <source>
        <dbReference type="ARBA" id="ARBA00023235"/>
    </source>
</evidence>
<feature type="binding site" evidence="8">
    <location>
        <begin position="211"/>
        <end position="212"/>
    </location>
    <ligand>
        <name>substrate</name>
    </ligand>
</feature>
<comment type="function">
    <text evidence="8">Catalyzes the stereoinversion of LL-2,6-diaminopimelate (L,L-DAP) to meso-diaminopimelate (meso-DAP), a precursor of L-lysine and an essential component of the bacterial peptidoglycan.</text>
</comment>
<dbReference type="NCBIfam" id="TIGR00652">
    <property type="entry name" value="DapF"/>
    <property type="match status" value="1"/>
</dbReference>
<evidence type="ECO:0000256" key="3">
    <source>
        <dbReference type="ARBA" id="ARBA00013080"/>
    </source>
</evidence>
<feature type="binding site" evidence="8">
    <location>
        <begin position="221"/>
        <end position="222"/>
    </location>
    <ligand>
        <name>substrate</name>
    </ligand>
</feature>
<dbReference type="PROSITE" id="PS01326">
    <property type="entry name" value="DAP_EPIMERASE"/>
    <property type="match status" value="1"/>
</dbReference>
<dbReference type="HAMAP" id="MF_00197">
    <property type="entry name" value="DAP_epimerase"/>
    <property type="match status" value="1"/>
</dbReference>
<feature type="binding site" evidence="8">
    <location>
        <begin position="72"/>
        <end position="73"/>
    </location>
    <ligand>
        <name>substrate</name>
    </ligand>
</feature>
<dbReference type="Gene3D" id="3.10.310.10">
    <property type="entry name" value="Diaminopimelate Epimerase, Chain A, domain 1"/>
    <property type="match status" value="2"/>
</dbReference>
<evidence type="ECO:0000313" key="10">
    <source>
        <dbReference type="EMBL" id="MCX7568415.1"/>
    </source>
</evidence>
<protein>
    <recommendedName>
        <fullName evidence="3 8">Diaminopimelate epimerase</fullName>
        <shortName evidence="8">DAP epimerase</shortName>
        <ecNumber evidence="3 8">5.1.1.7</ecNumber>
    </recommendedName>
    <alternativeName>
        <fullName evidence="8">PLP-independent amino acid racemase</fullName>
    </alternativeName>
</protein>
<accession>A0ABT3WUR1</accession>
<comment type="subunit">
    <text evidence="8">Homodimer.</text>
</comment>
<comment type="subcellular location">
    <subcellularLocation>
        <location evidence="8">Cytoplasm</location>
    </subcellularLocation>
</comment>
<proteinExistence type="inferred from homology"/>
<feature type="site" description="Could be important to modulate the pK values of the two catalytic cysteine residues" evidence="8">
    <location>
        <position position="211"/>
    </location>
</feature>
<keyword evidence="11" id="KW-1185">Reference proteome</keyword>